<dbReference type="SUPFAM" id="SSF48264">
    <property type="entry name" value="Cytochrome P450"/>
    <property type="match status" value="1"/>
</dbReference>
<dbReference type="GO" id="GO:0016705">
    <property type="term" value="F:oxidoreductase activity, acting on paired donors, with incorporation or reduction of molecular oxygen"/>
    <property type="evidence" value="ECO:0007669"/>
    <property type="project" value="InterPro"/>
</dbReference>
<comment type="similarity">
    <text evidence="3">Belongs to the cytochrome P450 family.</text>
</comment>
<dbReference type="Pfam" id="PF00067">
    <property type="entry name" value="p450"/>
    <property type="match status" value="1"/>
</dbReference>
<dbReference type="InterPro" id="IPR036396">
    <property type="entry name" value="Cyt_P450_sf"/>
</dbReference>
<keyword evidence="2 3" id="KW-0408">Iron</keyword>
<evidence type="ECO:0000256" key="2">
    <source>
        <dbReference type="ARBA" id="ARBA00023004"/>
    </source>
</evidence>
<gene>
    <name evidence="4" type="ORF">BB558_006318</name>
</gene>
<dbReference type="GO" id="GO:0020037">
    <property type="term" value="F:heme binding"/>
    <property type="evidence" value="ECO:0007669"/>
    <property type="project" value="InterPro"/>
</dbReference>
<evidence type="ECO:0000256" key="1">
    <source>
        <dbReference type="ARBA" id="ARBA00022723"/>
    </source>
</evidence>
<accession>A0A2U1IY44</accession>
<feature type="non-terminal residue" evidence="4">
    <location>
        <position position="1"/>
    </location>
</feature>
<dbReference type="Gene3D" id="1.10.630.10">
    <property type="entry name" value="Cytochrome P450"/>
    <property type="match status" value="1"/>
</dbReference>
<keyword evidence="3" id="KW-0560">Oxidoreductase</keyword>
<dbReference type="Proteomes" id="UP000245591">
    <property type="component" value="Unassembled WGS sequence"/>
</dbReference>
<dbReference type="GO" id="GO:0004497">
    <property type="term" value="F:monooxygenase activity"/>
    <property type="evidence" value="ECO:0007669"/>
    <property type="project" value="UniProtKB-KW"/>
</dbReference>
<dbReference type="GO" id="GO:0005506">
    <property type="term" value="F:iron ion binding"/>
    <property type="evidence" value="ECO:0007669"/>
    <property type="project" value="InterPro"/>
</dbReference>
<dbReference type="AlphaFoldDB" id="A0A2U1IY44"/>
<keyword evidence="5" id="KW-1185">Reference proteome</keyword>
<evidence type="ECO:0000313" key="5">
    <source>
        <dbReference type="Proteomes" id="UP000245591"/>
    </source>
</evidence>
<reference evidence="4 5" key="1">
    <citation type="journal article" date="2018" name="MBio">
        <title>Comparative Genomics Reveals the Core Gene Toolbox for the Fungus-Insect Symbiosis.</title>
        <authorList>
            <person name="Wang Y."/>
            <person name="Stata M."/>
            <person name="Wang W."/>
            <person name="Stajich J.E."/>
            <person name="White M.M."/>
            <person name="Moncalvo J.M."/>
        </authorList>
    </citation>
    <scope>NUCLEOTIDE SEQUENCE [LARGE SCALE GENOMIC DNA]</scope>
    <source>
        <strain evidence="4 5">AUS-126-30</strain>
    </source>
</reference>
<dbReference type="PROSITE" id="PS00086">
    <property type="entry name" value="CYTOCHROME_P450"/>
    <property type="match status" value="1"/>
</dbReference>
<dbReference type="PANTHER" id="PTHR24281">
    <property type="entry name" value="STEROID 21-HYDROXYLASE-RELATED"/>
    <property type="match status" value="1"/>
</dbReference>
<dbReference type="InterPro" id="IPR017972">
    <property type="entry name" value="Cyt_P450_CS"/>
</dbReference>
<evidence type="ECO:0000256" key="3">
    <source>
        <dbReference type="RuleBase" id="RU000461"/>
    </source>
</evidence>
<dbReference type="EMBL" id="MBFU01000746">
    <property type="protein sequence ID" value="PVZ97736.1"/>
    <property type="molecule type" value="Genomic_DNA"/>
</dbReference>
<keyword evidence="1 3" id="KW-0479">Metal-binding</keyword>
<comment type="caution">
    <text evidence="4">The sequence shown here is derived from an EMBL/GenBank/DDBJ whole genome shotgun (WGS) entry which is preliminary data.</text>
</comment>
<keyword evidence="3" id="KW-0503">Monooxygenase</keyword>
<organism evidence="4 5">
    <name type="scientific">Smittium angustum</name>
    <dbReference type="NCBI Taxonomy" id="133377"/>
    <lineage>
        <taxon>Eukaryota</taxon>
        <taxon>Fungi</taxon>
        <taxon>Fungi incertae sedis</taxon>
        <taxon>Zoopagomycota</taxon>
        <taxon>Kickxellomycotina</taxon>
        <taxon>Harpellomycetes</taxon>
        <taxon>Harpellales</taxon>
        <taxon>Legeriomycetaceae</taxon>
        <taxon>Smittium</taxon>
    </lineage>
</organism>
<protein>
    <recommendedName>
        <fullName evidence="6">Cytochrome P450</fullName>
    </recommendedName>
</protein>
<proteinExistence type="inferred from homology"/>
<evidence type="ECO:0008006" key="6">
    <source>
        <dbReference type="Google" id="ProtNLM"/>
    </source>
</evidence>
<dbReference type="InterPro" id="IPR001128">
    <property type="entry name" value="Cyt_P450"/>
</dbReference>
<evidence type="ECO:0000313" key="4">
    <source>
        <dbReference type="EMBL" id="PVZ97736.1"/>
    </source>
</evidence>
<keyword evidence="3" id="KW-0349">Heme</keyword>
<name>A0A2U1IY44_SMIAN</name>
<sequence length="249" mass="28356">LEIKKRISSKSQHKQPDGIQAVLDSPEMFQVEDYKFITSVLIQQFKNMSVISTSRLENILVDISVKPKTLVKLVLEQNKIIQKHGEKITTKTLDEMVYLDAVCTESVYFSAPICSVGRKASVEYTTSNGFTVPNDSSVSLNVFSSVRDIKKYGDQSKLYIPERNIMLDRKLGDIVPLLPVWGIGSRICPAIKYASYQMKLIIALIIRKYYIFSEIDGSQPRHPGYRQLITVIPSRSTVYLKRHNISTYK</sequence>